<dbReference type="PANTHER" id="PTHR14140">
    <property type="entry name" value="E3 UBIQUITIN-PROTEIN LIGASE UHRF-RELATED"/>
    <property type="match status" value="1"/>
</dbReference>
<dbReference type="PANTHER" id="PTHR14140:SF27">
    <property type="entry name" value="OS04G0289800 PROTEIN"/>
    <property type="match status" value="1"/>
</dbReference>
<dbReference type="InterPro" id="IPR036987">
    <property type="entry name" value="SRA-YDG_sf"/>
</dbReference>
<dbReference type="Proteomes" id="UP000799750">
    <property type="component" value="Unassembled WGS sequence"/>
</dbReference>
<evidence type="ECO:0000313" key="6">
    <source>
        <dbReference type="Proteomes" id="UP000799750"/>
    </source>
</evidence>
<evidence type="ECO:0000313" key="5">
    <source>
        <dbReference type="EMBL" id="KAF2493601.1"/>
    </source>
</evidence>
<dbReference type="GO" id="GO:0061630">
    <property type="term" value="F:ubiquitin protein ligase activity"/>
    <property type="evidence" value="ECO:0007669"/>
    <property type="project" value="TreeGrafter"/>
</dbReference>
<accession>A0A6A6QMJ6</accession>
<dbReference type="InterPro" id="IPR015947">
    <property type="entry name" value="PUA-like_sf"/>
</dbReference>
<dbReference type="OrthoDB" id="2270193at2759"/>
<dbReference type="GO" id="GO:0016567">
    <property type="term" value="P:protein ubiquitination"/>
    <property type="evidence" value="ECO:0007669"/>
    <property type="project" value="TreeGrafter"/>
</dbReference>
<dbReference type="InterPro" id="IPR045134">
    <property type="entry name" value="UHRF1/2-like"/>
</dbReference>
<dbReference type="GO" id="GO:0044027">
    <property type="term" value="P:negative regulation of gene expression via chromosomal CpG island methylation"/>
    <property type="evidence" value="ECO:0007669"/>
    <property type="project" value="TreeGrafter"/>
</dbReference>
<evidence type="ECO:0000256" key="2">
    <source>
        <dbReference type="PROSITE-ProRule" id="PRU00358"/>
    </source>
</evidence>
<gene>
    <name evidence="5" type="ORF">BU16DRAFT_528868</name>
</gene>
<organism evidence="5 6">
    <name type="scientific">Lophium mytilinum</name>
    <dbReference type="NCBI Taxonomy" id="390894"/>
    <lineage>
        <taxon>Eukaryota</taxon>
        <taxon>Fungi</taxon>
        <taxon>Dikarya</taxon>
        <taxon>Ascomycota</taxon>
        <taxon>Pezizomycotina</taxon>
        <taxon>Dothideomycetes</taxon>
        <taxon>Pleosporomycetidae</taxon>
        <taxon>Mytilinidiales</taxon>
        <taxon>Mytilinidiaceae</taxon>
        <taxon>Lophium</taxon>
    </lineage>
</organism>
<dbReference type="PROSITE" id="PS51015">
    <property type="entry name" value="YDG"/>
    <property type="match status" value="1"/>
</dbReference>
<dbReference type="Gene3D" id="2.30.280.10">
    <property type="entry name" value="SRA-YDG"/>
    <property type="match status" value="1"/>
</dbReference>
<evidence type="ECO:0000259" key="4">
    <source>
        <dbReference type="PROSITE" id="PS51015"/>
    </source>
</evidence>
<reference evidence="5" key="1">
    <citation type="journal article" date="2020" name="Stud. Mycol.">
        <title>101 Dothideomycetes genomes: a test case for predicting lifestyles and emergence of pathogens.</title>
        <authorList>
            <person name="Haridas S."/>
            <person name="Albert R."/>
            <person name="Binder M."/>
            <person name="Bloem J."/>
            <person name="Labutti K."/>
            <person name="Salamov A."/>
            <person name="Andreopoulos B."/>
            <person name="Baker S."/>
            <person name="Barry K."/>
            <person name="Bills G."/>
            <person name="Bluhm B."/>
            <person name="Cannon C."/>
            <person name="Castanera R."/>
            <person name="Culley D."/>
            <person name="Daum C."/>
            <person name="Ezra D."/>
            <person name="Gonzalez J."/>
            <person name="Henrissat B."/>
            <person name="Kuo A."/>
            <person name="Liang C."/>
            <person name="Lipzen A."/>
            <person name="Lutzoni F."/>
            <person name="Magnuson J."/>
            <person name="Mondo S."/>
            <person name="Nolan M."/>
            <person name="Ohm R."/>
            <person name="Pangilinan J."/>
            <person name="Park H.-J."/>
            <person name="Ramirez L."/>
            <person name="Alfaro M."/>
            <person name="Sun H."/>
            <person name="Tritt A."/>
            <person name="Yoshinaga Y."/>
            <person name="Zwiers L.-H."/>
            <person name="Turgeon B."/>
            <person name="Goodwin S."/>
            <person name="Spatafora J."/>
            <person name="Crous P."/>
            <person name="Grigoriev I."/>
        </authorList>
    </citation>
    <scope>NUCLEOTIDE SEQUENCE</scope>
    <source>
        <strain evidence="5">CBS 269.34</strain>
    </source>
</reference>
<evidence type="ECO:0000256" key="3">
    <source>
        <dbReference type="SAM" id="MobiDB-lite"/>
    </source>
</evidence>
<proteinExistence type="predicted"/>
<dbReference type="EMBL" id="MU004192">
    <property type="protein sequence ID" value="KAF2493601.1"/>
    <property type="molecule type" value="Genomic_DNA"/>
</dbReference>
<dbReference type="SUPFAM" id="SSF88697">
    <property type="entry name" value="PUA domain-like"/>
    <property type="match status" value="1"/>
</dbReference>
<feature type="compositionally biased region" description="Polar residues" evidence="3">
    <location>
        <begin position="74"/>
        <end position="84"/>
    </location>
</feature>
<dbReference type="AlphaFoldDB" id="A0A6A6QMJ6"/>
<keyword evidence="1 2" id="KW-0539">Nucleus</keyword>
<dbReference type="SMART" id="SM00466">
    <property type="entry name" value="SRA"/>
    <property type="match status" value="1"/>
</dbReference>
<keyword evidence="6" id="KW-1185">Reference proteome</keyword>
<feature type="region of interest" description="Disordered" evidence="3">
    <location>
        <begin position="15"/>
        <end position="91"/>
    </location>
</feature>
<dbReference type="Pfam" id="PF02182">
    <property type="entry name" value="SAD_SRA"/>
    <property type="match status" value="1"/>
</dbReference>
<name>A0A6A6QMJ6_9PEZI</name>
<protein>
    <recommendedName>
        <fullName evidence="4">YDG domain-containing protein</fullName>
    </recommendedName>
</protein>
<dbReference type="InterPro" id="IPR003105">
    <property type="entry name" value="SRA_YDG"/>
</dbReference>
<comment type="subcellular location">
    <subcellularLocation>
        <location evidence="2">Nucleus</location>
    </subcellularLocation>
</comment>
<feature type="domain" description="YDG" evidence="4">
    <location>
        <begin position="248"/>
        <end position="386"/>
    </location>
</feature>
<sequence length="419" mass="48264">MDYDYYEDMAKRRKAFRAKWPDESPSPPPAEVPRAVQPMQPNRTQPYEIVDLGMSSPESIPQSPPPNPLKRPRANNTDVTMTESPTDEARQPPEWYNKLRIEAPLVKASRKDTRNGPTLAKISGIKGACKTCEEAPMGDLTEQFVTLRNLIHDMEFLTVDQYLIRATRMLENRIGLPRIFDLNFTKGVNYPWDIKLDAEQLHTRWCRGVFSIDILHGIKRAYNRNRDGQRNADKIDPEYKKRLYANHYGQGNLINGQWWPTQLCTLRDGAHGSAQGGIFGEKNRGTYSIVVSGGHKYGDKDEGEEIWYTGTDGTDETPTENTKRLFESCEMPENEKEPVRVIRSWNLNKENKYRPAGGFRYDGLYDVVESEPVNKNLGMYKFLLVRRAGQDPIRFEGVEMRPTQQELNAYKKLQQDDRI</sequence>
<dbReference type="GO" id="GO:0005634">
    <property type="term" value="C:nucleus"/>
    <property type="evidence" value="ECO:0007669"/>
    <property type="project" value="UniProtKB-SubCell"/>
</dbReference>
<evidence type="ECO:0000256" key="1">
    <source>
        <dbReference type="ARBA" id="ARBA00023242"/>
    </source>
</evidence>